<accession>A0A6N6M826</accession>
<dbReference type="PROSITE" id="PS00070">
    <property type="entry name" value="ALDEHYDE_DEHYDR_CYS"/>
    <property type="match status" value="1"/>
</dbReference>
<dbReference type="InterPro" id="IPR029510">
    <property type="entry name" value="Ald_DH_CS_GLU"/>
</dbReference>
<dbReference type="GO" id="GO:0004029">
    <property type="term" value="F:aldehyde dehydrogenase (NAD+) activity"/>
    <property type="evidence" value="ECO:0007669"/>
    <property type="project" value="TreeGrafter"/>
</dbReference>
<evidence type="ECO:0000313" key="11">
    <source>
        <dbReference type="Proteomes" id="UP000435357"/>
    </source>
</evidence>
<protein>
    <recommendedName>
        <fullName evidence="4">Aldehyde dehydrogenase</fullName>
    </recommendedName>
</protein>
<dbReference type="GO" id="GO:0005737">
    <property type="term" value="C:cytoplasm"/>
    <property type="evidence" value="ECO:0007669"/>
    <property type="project" value="TreeGrafter"/>
</dbReference>
<dbReference type="InterPro" id="IPR015590">
    <property type="entry name" value="Aldehyde_DH_dom"/>
</dbReference>
<dbReference type="PROSITE" id="PS00687">
    <property type="entry name" value="ALDEHYDE_DEHYDR_GLU"/>
    <property type="match status" value="1"/>
</dbReference>
<dbReference type="InterPro" id="IPR016162">
    <property type="entry name" value="Ald_DH_N"/>
</dbReference>
<gene>
    <name evidence="10" type="ORF">F3059_08090</name>
</gene>
<evidence type="ECO:0000256" key="7">
    <source>
        <dbReference type="RuleBase" id="RU003345"/>
    </source>
</evidence>
<name>A0A6N6M826_9FLAO</name>
<comment type="caution">
    <text evidence="10">The sequence shown here is derived from an EMBL/GenBank/DDBJ whole genome shotgun (WGS) entry which is preliminary data.</text>
</comment>
<dbReference type="FunFam" id="3.40.605.10:FF:000004">
    <property type="entry name" value="Aldehyde dehydrogenase"/>
    <property type="match status" value="1"/>
</dbReference>
<feature type="coiled-coil region" evidence="8">
    <location>
        <begin position="23"/>
        <end position="50"/>
    </location>
</feature>
<feature type="active site" evidence="5 6">
    <location>
        <position position="210"/>
    </location>
</feature>
<dbReference type="GO" id="GO:0006081">
    <property type="term" value="P:aldehyde metabolic process"/>
    <property type="evidence" value="ECO:0007669"/>
    <property type="project" value="InterPro"/>
</dbReference>
<dbReference type="InterPro" id="IPR016163">
    <property type="entry name" value="Ald_DH_C"/>
</dbReference>
<comment type="similarity">
    <text evidence="1 4 7">Belongs to the aldehyde dehydrogenase family.</text>
</comment>
<evidence type="ECO:0000313" key="10">
    <source>
        <dbReference type="EMBL" id="KAB1063987.1"/>
    </source>
</evidence>
<dbReference type="Pfam" id="PF00171">
    <property type="entry name" value="Aldedh"/>
    <property type="match status" value="1"/>
</dbReference>
<reference evidence="10 11" key="1">
    <citation type="submission" date="2019-09" db="EMBL/GenBank/DDBJ databases">
        <title>Genomes of Cryomorphaceae.</title>
        <authorList>
            <person name="Bowman J.P."/>
        </authorList>
    </citation>
    <scope>NUCLEOTIDE SEQUENCE [LARGE SCALE GENOMIC DNA]</scope>
    <source>
        <strain evidence="10 11">KCTC 52047</strain>
    </source>
</reference>
<dbReference type="PANTHER" id="PTHR43570:SF16">
    <property type="entry name" value="ALDEHYDE DEHYDROGENASE TYPE III, ISOFORM Q"/>
    <property type="match status" value="1"/>
</dbReference>
<evidence type="ECO:0000256" key="1">
    <source>
        <dbReference type="ARBA" id="ARBA00009986"/>
    </source>
</evidence>
<evidence type="ECO:0000256" key="2">
    <source>
        <dbReference type="ARBA" id="ARBA00023002"/>
    </source>
</evidence>
<dbReference type="AlphaFoldDB" id="A0A6N6M826"/>
<dbReference type="RefSeq" id="WP_151168046.1">
    <property type="nucleotide sequence ID" value="NZ_WACR01000006.1"/>
</dbReference>
<dbReference type="InterPro" id="IPR016161">
    <property type="entry name" value="Ald_DH/histidinol_DH"/>
</dbReference>
<sequence>MSVIESVVKDQKNYFYSGVTRSAKFRKQQLRTLKRAIQNHEQQLHEAMKADFQKPEFESFVSETGYLLRDIDHTLNHLDDWMKPEKKSSSLLSAPSKSYVMREPYGVSLIIAPWNYPVQLGLAPAIGAIAAGNTIVLKPSEMTPNTSRALEKMIDEFFDRQFFTVVQGAVDETNELLAQPIDKIFFTGSPAVGKIIMKAAAENLTPLTLELGGKSPAIVDETASIKTAAKRIASGKFFNAGQTCVAPDYILVHDSVSRKLIEELEKAIHSFFGQSPKDSPDLARIVNEKHFDRLKAGLDGVKVLIGGGSDRDERYIEPTVVTDVPEDHMLWNDEIFGPILPIFTYSSIKEVVEIIRSKPKPLAYYHFTRDSKLKKELLEKLSFGGGTINDTLEHLIQPDLPFGGVGFSGMGNYHGEDSFLAFSHRKSILEKSDKVDVPLKYPPYKGKLKWLKRLFKWI</sequence>
<keyword evidence="2 4" id="KW-0560">Oxidoreductase</keyword>
<dbReference type="FunFam" id="3.40.309.10:FF:000003">
    <property type="entry name" value="Aldehyde dehydrogenase"/>
    <property type="match status" value="1"/>
</dbReference>
<dbReference type="Gene3D" id="3.40.605.10">
    <property type="entry name" value="Aldehyde Dehydrogenase, Chain A, domain 1"/>
    <property type="match status" value="1"/>
</dbReference>
<dbReference type="EMBL" id="WACR01000006">
    <property type="protein sequence ID" value="KAB1063987.1"/>
    <property type="molecule type" value="Genomic_DNA"/>
</dbReference>
<dbReference type="InterPro" id="IPR016160">
    <property type="entry name" value="Ald_DH_CS_CYS"/>
</dbReference>
<dbReference type="PANTHER" id="PTHR43570">
    <property type="entry name" value="ALDEHYDE DEHYDROGENASE"/>
    <property type="match status" value="1"/>
</dbReference>
<dbReference type="InterPro" id="IPR012394">
    <property type="entry name" value="Aldehyde_DH_NAD(P)"/>
</dbReference>
<dbReference type="Proteomes" id="UP000435357">
    <property type="component" value="Unassembled WGS sequence"/>
</dbReference>
<dbReference type="SUPFAM" id="SSF53720">
    <property type="entry name" value="ALDH-like"/>
    <property type="match status" value="1"/>
</dbReference>
<feature type="domain" description="Aldehyde dehydrogenase" evidence="9">
    <location>
        <begin position="20"/>
        <end position="428"/>
    </location>
</feature>
<proteinExistence type="inferred from homology"/>
<dbReference type="CDD" id="cd07136">
    <property type="entry name" value="ALDH_YwdH-P39616"/>
    <property type="match status" value="1"/>
</dbReference>
<evidence type="ECO:0000256" key="8">
    <source>
        <dbReference type="SAM" id="Coils"/>
    </source>
</evidence>
<dbReference type="PIRSF" id="PIRSF036492">
    <property type="entry name" value="ALDH"/>
    <property type="match status" value="1"/>
</dbReference>
<dbReference type="OrthoDB" id="1394754at2"/>
<feature type="active site" evidence="5">
    <location>
        <position position="244"/>
    </location>
</feature>
<evidence type="ECO:0000256" key="6">
    <source>
        <dbReference type="PROSITE-ProRule" id="PRU10007"/>
    </source>
</evidence>
<keyword evidence="8" id="KW-0175">Coiled coil</keyword>
<organism evidence="10 11">
    <name type="scientific">Salibacter halophilus</name>
    <dbReference type="NCBI Taxonomy" id="1803916"/>
    <lineage>
        <taxon>Bacteria</taxon>
        <taxon>Pseudomonadati</taxon>
        <taxon>Bacteroidota</taxon>
        <taxon>Flavobacteriia</taxon>
        <taxon>Flavobacteriales</taxon>
        <taxon>Salibacteraceae</taxon>
        <taxon>Salibacter</taxon>
    </lineage>
</organism>
<evidence type="ECO:0000259" key="9">
    <source>
        <dbReference type="Pfam" id="PF00171"/>
    </source>
</evidence>
<keyword evidence="11" id="KW-1185">Reference proteome</keyword>
<evidence type="ECO:0000256" key="3">
    <source>
        <dbReference type="ARBA" id="ARBA00023027"/>
    </source>
</evidence>
<keyword evidence="3" id="KW-0520">NAD</keyword>
<evidence type="ECO:0000256" key="5">
    <source>
        <dbReference type="PIRSR" id="PIRSR036492-1"/>
    </source>
</evidence>
<evidence type="ECO:0000256" key="4">
    <source>
        <dbReference type="PIRNR" id="PIRNR036492"/>
    </source>
</evidence>
<dbReference type="Gene3D" id="3.40.309.10">
    <property type="entry name" value="Aldehyde Dehydrogenase, Chain A, domain 2"/>
    <property type="match status" value="1"/>
</dbReference>